<dbReference type="Proteomes" id="UP000054342">
    <property type="component" value="Unassembled WGS sequence"/>
</dbReference>
<keyword evidence="3" id="KW-1185">Reference proteome</keyword>
<dbReference type="AlphaFoldDB" id="A0A0D2FAC9"/>
<feature type="compositionally biased region" description="Low complexity" evidence="1">
    <location>
        <begin position="24"/>
        <end position="46"/>
    </location>
</feature>
<dbReference type="OrthoDB" id="4156055at2759"/>
<accession>A0A0D2FAC9</accession>
<protein>
    <submittedName>
        <fullName evidence="2">Uncharacterized protein</fullName>
    </submittedName>
</protein>
<evidence type="ECO:0000313" key="2">
    <source>
        <dbReference type="EMBL" id="KIW56969.1"/>
    </source>
</evidence>
<evidence type="ECO:0000256" key="1">
    <source>
        <dbReference type="SAM" id="MobiDB-lite"/>
    </source>
</evidence>
<proteinExistence type="predicted"/>
<dbReference type="EMBL" id="KN847319">
    <property type="protein sequence ID" value="KIW56969.1"/>
    <property type="molecule type" value="Genomic_DNA"/>
</dbReference>
<feature type="compositionally biased region" description="Basic and acidic residues" evidence="1">
    <location>
        <begin position="1"/>
        <end position="13"/>
    </location>
</feature>
<organism evidence="2 3">
    <name type="scientific">Exophiala xenobiotica</name>
    <dbReference type="NCBI Taxonomy" id="348802"/>
    <lineage>
        <taxon>Eukaryota</taxon>
        <taxon>Fungi</taxon>
        <taxon>Dikarya</taxon>
        <taxon>Ascomycota</taxon>
        <taxon>Pezizomycotina</taxon>
        <taxon>Eurotiomycetes</taxon>
        <taxon>Chaetothyriomycetidae</taxon>
        <taxon>Chaetothyriales</taxon>
        <taxon>Herpotrichiellaceae</taxon>
        <taxon>Exophiala</taxon>
    </lineage>
</organism>
<sequence length="148" mass="15777">MRKFRRDGNDTHPDFPPLCPIPVAAADATPGSTTSSPPSSITSAPAMPKPSCVLHEQDPDQGITQAFCLCDSTATLTSLSVLLTGHQSDSCAYTDIPATAKETITTRTPRTARAALKLGSMIPAARLFPIALPLLQRLPFKQEALQYT</sequence>
<dbReference type="HOGENOM" id="CLU_1758835_0_0_1"/>
<evidence type="ECO:0000313" key="3">
    <source>
        <dbReference type="Proteomes" id="UP000054342"/>
    </source>
</evidence>
<feature type="region of interest" description="Disordered" evidence="1">
    <location>
        <begin position="1"/>
        <end position="56"/>
    </location>
</feature>
<dbReference type="GeneID" id="25327489"/>
<dbReference type="RefSeq" id="XP_013317553.1">
    <property type="nucleotide sequence ID" value="XM_013462099.1"/>
</dbReference>
<gene>
    <name evidence="2" type="ORF">PV05_05581</name>
</gene>
<reference evidence="2 3" key="1">
    <citation type="submission" date="2015-01" db="EMBL/GenBank/DDBJ databases">
        <title>The Genome Sequence of Exophiala xenobiotica CBS118157.</title>
        <authorList>
            <consortium name="The Broad Institute Genomics Platform"/>
            <person name="Cuomo C."/>
            <person name="de Hoog S."/>
            <person name="Gorbushina A."/>
            <person name="Stielow B."/>
            <person name="Teixiera M."/>
            <person name="Abouelleil A."/>
            <person name="Chapman S.B."/>
            <person name="Priest M."/>
            <person name="Young S.K."/>
            <person name="Wortman J."/>
            <person name="Nusbaum C."/>
            <person name="Birren B."/>
        </authorList>
    </citation>
    <scope>NUCLEOTIDE SEQUENCE [LARGE SCALE GENOMIC DNA]</scope>
    <source>
        <strain evidence="2 3">CBS 118157</strain>
    </source>
</reference>
<name>A0A0D2FAC9_9EURO</name>